<dbReference type="PANTHER" id="PTHR45947:SF3">
    <property type="entry name" value="SULFOQUINOVOSYL TRANSFERASE SQD2"/>
    <property type="match status" value="1"/>
</dbReference>
<name>A0A1F7HFE9_9BACT</name>
<organism evidence="2 3">
    <name type="scientific">Candidatus Roizmanbacteria bacterium RIFCSPHIGHO2_02_FULL_43_11</name>
    <dbReference type="NCBI Taxonomy" id="1802043"/>
    <lineage>
        <taxon>Bacteria</taxon>
        <taxon>Candidatus Roizmaniibacteriota</taxon>
    </lineage>
</organism>
<reference evidence="2 3" key="1">
    <citation type="journal article" date="2016" name="Nat. Commun.">
        <title>Thousands of microbial genomes shed light on interconnected biogeochemical processes in an aquifer system.</title>
        <authorList>
            <person name="Anantharaman K."/>
            <person name="Brown C.T."/>
            <person name="Hug L.A."/>
            <person name="Sharon I."/>
            <person name="Castelle C.J."/>
            <person name="Probst A.J."/>
            <person name="Thomas B.C."/>
            <person name="Singh A."/>
            <person name="Wilkins M.J."/>
            <person name="Karaoz U."/>
            <person name="Brodie E.L."/>
            <person name="Williams K.H."/>
            <person name="Hubbard S.S."/>
            <person name="Banfield J.F."/>
        </authorList>
    </citation>
    <scope>NUCLEOTIDE SEQUENCE [LARGE SCALE GENOMIC DNA]</scope>
</reference>
<proteinExistence type="predicted"/>
<feature type="domain" description="Glycosyltransferase subfamily 4-like N-terminal" evidence="1">
    <location>
        <begin position="32"/>
        <end position="186"/>
    </location>
</feature>
<dbReference type="PANTHER" id="PTHR45947">
    <property type="entry name" value="SULFOQUINOVOSYL TRANSFERASE SQD2"/>
    <property type="match status" value="1"/>
</dbReference>
<dbReference type="InterPro" id="IPR028098">
    <property type="entry name" value="Glyco_trans_4-like_N"/>
</dbReference>
<evidence type="ECO:0000313" key="2">
    <source>
        <dbReference type="EMBL" id="OGK29773.1"/>
    </source>
</evidence>
<dbReference type="Proteomes" id="UP000178098">
    <property type="component" value="Unassembled WGS sequence"/>
</dbReference>
<sequence>MKEQYDVRTCDARSLSHLVKILFLTRRAYPHIGGVEKHTLKVAQELTTRGHTVTILAENHDPLHLSSGQYTFHSVDFNFFSCGRDSFLKKFHIWWWMIKNVRVFALADVIHIHDIVIWYLPLRFLLFWKPVYATFHGYEGVFPPTRKAIFLRRLSELLTSKTIDVGAYLHTWYGTHPDEVMYGGIDNIDFSPTSGKHVVFVGRLEKDIGMELYIKFFRKLKGYTIDIYGDGSYRSSLLQYGTVHGFVKNSEKFIKNADIVCASSYLTILEALAFGKRVVALYDNPLKKDYIEQAPFAKWLYLSDNPEKLPDFKKFSQKELGELQSVLQTMTWHHVTDIYESLWKK</sequence>
<dbReference type="Pfam" id="PF13439">
    <property type="entry name" value="Glyco_transf_4"/>
    <property type="match status" value="1"/>
</dbReference>
<dbReference type="Gene3D" id="3.40.50.2000">
    <property type="entry name" value="Glycogen Phosphorylase B"/>
    <property type="match status" value="2"/>
</dbReference>
<dbReference type="InterPro" id="IPR050194">
    <property type="entry name" value="Glycosyltransferase_grp1"/>
</dbReference>
<protein>
    <recommendedName>
        <fullName evidence="1">Glycosyltransferase subfamily 4-like N-terminal domain-containing protein</fullName>
    </recommendedName>
</protein>
<dbReference type="SUPFAM" id="SSF53756">
    <property type="entry name" value="UDP-Glycosyltransferase/glycogen phosphorylase"/>
    <property type="match status" value="1"/>
</dbReference>
<dbReference type="EMBL" id="MFZT01000039">
    <property type="protein sequence ID" value="OGK29773.1"/>
    <property type="molecule type" value="Genomic_DNA"/>
</dbReference>
<evidence type="ECO:0000259" key="1">
    <source>
        <dbReference type="Pfam" id="PF13439"/>
    </source>
</evidence>
<dbReference type="CDD" id="cd03801">
    <property type="entry name" value="GT4_PimA-like"/>
    <property type="match status" value="1"/>
</dbReference>
<evidence type="ECO:0000313" key="3">
    <source>
        <dbReference type="Proteomes" id="UP000178098"/>
    </source>
</evidence>
<dbReference type="Pfam" id="PF13692">
    <property type="entry name" value="Glyco_trans_1_4"/>
    <property type="match status" value="1"/>
</dbReference>
<comment type="caution">
    <text evidence="2">The sequence shown here is derived from an EMBL/GenBank/DDBJ whole genome shotgun (WGS) entry which is preliminary data.</text>
</comment>
<gene>
    <name evidence="2" type="ORF">A3D08_02895</name>
</gene>
<accession>A0A1F7HFE9</accession>
<dbReference type="GO" id="GO:0016757">
    <property type="term" value="F:glycosyltransferase activity"/>
    <property type="evidence" value="ECO:0007669"/>
    <property type="project" value="TreeGrafter"/>
</dbReference>
<dbReference type="AlphaFoldDB" id="A0A1F7HFE9"/>